<accession>A0A4P9X468</accession>
<feature type="region of interest" description="Disordered" evidence="1">
    <location>
        <begin position="110"/>
        <end position="176"/>
    </location>
</feature>
<keyword evidence="4" id="KW-1185">Reference proteome</keyword>
<feature type="compositionally biased region" description="Polar residues" evidence="1">
    <location>
        <begin position="144"/>
        <end position="153"/>
    </location>
</feature>
<protein>
    <submittedName>
        <fullName evidence="3">Uncharacterized protein</fullName>
    </submittedName>
</protein>
<evidence type="ECO:0000256" key="2">
    <source>
        <dbReference type="SAM" id="SignalP"/>
    </source>
</evidence>
<feature type="region of interest" description="Disordered" evidence="1">
    <location>
        <begin position="28"/>
        <end position="93"/>
    </location>
</feature>
<reference evidence="4" key="1">
    <citation type="journal article" date="2018" name="Nat. Microbiol.">
        <title>Leveraging single-cell genomics to expand the fungal tree of life.</title>
        <authorList>
            <person name="Ahrendt S.R."/>
            <person name="Quandt C.A."/>
            <person name="Ciobanu D."/>
            <person name="Clum A."/>
            <person name="Salamov A."/>
            <person name="Andreopoulos B."/>
            <person name="Cheng J.F."/>
            <person name="Woyke T."/>
            <person name="Pelin A."/>
            <person name="Henrissat B."/>
            <person name="Reynolds N.K."/>
            <person name="Benny G.L."/>
            <person name="Smith M.E."/>
            <person name="James T.Y."/>
            <person name="Grigoriev I.V."/>
        </authorList>
    </citation>
    <scope>NUCLEOTIDE SEQUENCE [LARGE SCALE GENOMIC DNA]</scope>
    <source>
        <strain evidence="4">ATCC 52028</strain>
    </source>
</reference>
<evidence type="ECO:0000313" key="4">
    <source>
        <dbReference type="Proteomes" id="UP000274922"/>
    </source>
</evidence>
<sequence>MWFVILSLGRSLAIMAVMTTCATTWTSTSPFPTDLQGTSLSQLGGSPPPDFPSSRSPVTRGVGTNALVPPGGQSSLLATPVRRSQPKWNRNGVTGGSLSLWNVHVQVAKNSGPLGAPEQHLSKGHRTDDNMESGPNKRQRAASRPSSHNTEPSASLPAHGGIGSEDGTSGIMVSDM</sequence>
<gene>
    <name evidence="3" type="ORF">CXG81DRAFT_20097</name>
</gene>
<evidence type="ECO:0000313" key="3">
    <source>
        <dbReference type="EMBL" id="RKO99857.1"/>
    </source>
</evidence>
<proteinExistence type="predicted"/>
<feature type="signal peptide" evidence="2">
    <location>
        <begin position="1"/>
        <end position="22"/>
    </location>
</feature>
<dbReference type="AlphaFoldDB" id="A0A4P9X468"/>
<evidence type="ECO:0000256" key="1">
    <source>
        <dbReference type="SAM" id="MobiDB-lite"/>
    </source>
</evidence>
<name>A0A4P9X468_9FUNG</name>
<dbReference type="Proteomes" id="UP000274922">
    <property type="component" value="Unassembled WGS sequence"/>
</dbReference>
<feature type="chain" id="PRO_5020557876" evidence="2">
    <location>
        <begin position="23"/>
        <end position="176"/>
    </location>
</feature>
<organism evidence="3 4">
    <name type="scientific">Caulochytrium protostelioides</name>
    <dbReference type="NCBI Taxonomy" id="1555241"/>
    <lineage>
        <taxon>Eukaryota</taxon>
        <taxon>Fungi</taxon>
        <taxon>Fungi incertae sedis</taxon>
        <taxon>Chytridiomycota</taxon>
        <taxon>Chytridiomycota incertae sedis</taxon>
        <taxon>Chytridiomycetes</taxon>
        <taxon>Caulochytriales</taxon>
        <taxon>Caulochytriaceae</taxon>
        <taxon>Caulochytrium</taxon>
    </lineage>
</organism>
<keyword evidence="2" id="KW-0732">Signal</keyword>
<feature type="compositionally biased region" description="Polar residues" evidence="1">
    <location>
        <begin position="29"/>
        <end position="44"/>
    </location>
</feature>
<dbReference type="EMBL" id="ML014251">
    <property type="protein sequence ID" value="RKO99857.1"/>
    <property type="molecule type" value="Genomic_DNA"/>
</dbReference>